<keyword evidence="1 4" id="KW-0378">Hydrolase</keyword>
<evidence type="ECO:0000259" key="3">
    <source>
        <dbReference type="Pfam" id="PF20434"/>
    </source>
</evidence>
<comment type="caution">
    <text evidence="4">The sequence shown here is derived from an EMBL/GenBank/DDBJ whole genome shotgun (WGS) entry which is preliminary data.</text>
</comment>
<organism evidence="4 5">
    <name type="scientific">Allopontixanthobacter sediminis</name>
    <dbReference type="NCBI Taxonomy" id="1689985"/>
    <lineage>
        <taxon>Bacteria</taxon>
        <taxon>Pseudomonadati</taxon>
        <taxon>Pseudomonadota</taxon>
        <taxon>Alphaproteobacteria</taxon>
        <taxon>Sphingomonadales</taxon>
        <taxon>Erythrobacteraceae</taxon>
        <taxon>Allopontixanthobacter</taxon>
    </lineage>
</organism>
<dbReference type="EMBL" id="WTYL01000003">
    <property type="protein sequence ID" value="MXP45231.1"/>
    <property type="molecule type" value="Genomic_DNA"/>
</dbReference>
<dbReference type="Pfam" id="PF20434">
    <property type="entry name" value="BD-FAE"/>
    <property type="match status" value="1"/>
</dbReference>
<feature type="domain" description="BD-FAE-like" evidence="3">
    <location>
        <begin position="45"/>
        <end position="234"/>
    </location>
</feature>
<dbReference type="PANTHER" id="PTHR48081:SF33">
    <property type="entry name" value="KYNURENINE FORMAMIDASE"/>
    <property type="match status" value="1"/>
</dbReference>
<evidence type="ECO:0000256" key="2">
    <source>
        <dbReference type="SAM" id="MobiDB-lite"/>
    </source>
</evidence>
<dbReference type="SUPFAM" id="SSF53474">
    <property type="entry name" value="alpha/beta-Hydrolases"/>
    <property type="match status" value="1"/>
</dbReference>
<dbReference type="GO" id="GO:0016787">
    <property type="term" value="F:hydrolase activity"/>
    <property type="evidence" value="ECO:0007669"/>
    <property type="project" value="UniProtKB-KW"/>
</dbReference>
<reference evidence="4 5" key="1">
    <citation type="submission" date="2019-12" db="EMBL/GenBank/DDBJ databases">
        <title>Genomic-based taxomic classification of the family Erythrobacteraceae.</title>
        <authorList>
            <person name="Xu L."/>
        </authorList>
    </citation>
    <scope>NUCLEOTIDE SEQUENCE [LARGE SCALE GENOMIC DNA]</scope>
    <source>
        <strain evidence="4 5">KCTC 42453</strain>
    </source>
</reference>
<protein>
    <submittedName>
        <fullName evidence="4">Alpha/beta fold hydrolase</fullName>
    </submittedName>
</protein>
<evidence type="ECO:0000313" key="5">
    <source>
        <dbReference type="Proteomes" id="UP000431922"/>
    </source>
</evidence>
<gene>
    <name evidence="4" type="ORF">GRI65_12310</name>
</gene>
<dbReference type="InterPro" id="IPR029058">
    <property type="entry name" value="AB_hydrolase_fold"/>
</dbReference>
<dbReference type="InterPro" id="IPR049492">
    <property type="entry name" value="BD-FAE-like_dom"/>
</dbReference>
<proteinExistence type="predicted"/>
<dbReference type="InterPro" id="IPR050300">
    <property type="entry name" value="GDXG_lipolytic_enzyme"/>
</dbReference>
<dbReference type="Proteomes" id="UP000431922">
    <property type="component" value="Unassembled WGS sequence"/>
</dbReference>
<dbReference type="PANTHER" id="PTHR48081">
    <property type="entry name" value="AB HYDROLASE SUPERFAMILY PROTEIN C4A8.06C"/>
    <property type="match status" value="1"/>
</dbReference>
<keyword evidence="5" id="KW-1185">Reference proteome</keyword>
<evidence type="ECO:0000313" key="4">
    <source>
        <dbReference type="EMBL" id="MXP45231.1"/>
    </source>
</evidence>
<accession>A0A845B1U4</accession>
<sequence length="282" mass="29949">MERIQAPGATDRRSDRTSAERPDAARQELSYGSEPLQKADFWAASSGNAPLVLFVHGGGWKRGDKAMMTGSAKLNHWQQQGYAVASVNYRLVPGATVEEQAADIAAATAYFRRNAARLGIDPDRIVLVGHSAGAHLVSFVGTDPQWFAGAGLSMDDVSGIIALDGAGYDVPDQMDENARLMGDTYQQAFGTDPARQKALSPTLHAGGPNAPAFLILHVQRDDAERQSKALNAALIAAGTDSKVAGIQGRGLKGHREINQKLGEPGYAASPLVDAFLAKRFAQ</sequence>
<name>A0A845B1U4_9SPHN</name>
<feature type="compositionally biased region" description="Basic and acidic residues" evidence="2">
    <location>
        <begin position="10"/>
        <end position="26"/>
    </location>
</feature>
<evidence type="ECO:0000256" key="1">
    <source>
        <dbReference type="ARBA" id="ARBA00022801"/>
    </source>
</evidence>
<dbReference type="OrthoDB" id="9771666at2"/>
<feature type="region of interest" description="Disordered" evidence="2">
    <location>
        <begin position="1"/>
        <end position="31"/>
    </location>
</feature>
<dbReference type="AlphaFoldDB" id="A0A845B1U4"/>
<dbReference type="Gene3D" id="3.40.50.1820">
    <property type="entry name" value="alpha/beta hydrolase"/>
    <property type="match status" value="1"/>
</dbReference>